<evidence type="ECO:0000313" key="5">
    <source>
        <dbReference type="EMBL" id="QLG50501.1"/>
    </source>
</evidence>
<evidence type="ECO:0000256" key="1">
    <source>
        <dbReference type="ARBA" id="ARBA00006432"/>
    </source>
</evidence>
<protein>
    <submittedName>
        <fullName evidence="5">Long-chain fatty acid--CoA ligase</fullName>
    </submittedName>
</protein>
<dbReference type="RefSeq" id="WP_179263064.1">
    <property type="nucleotide sequence ID" value="NZ_CP058601.1"/>
</dbReference>
<feature type="domain" description="AMP-binding enzyme C-terminal" evidence="4">
    <location>
        <begin position="434"/>
        <end position="509"/>
    </location>
</feature>
<dbReference type="InterPro" id="IPR025110">
    <property type="entry name" value="AMP-bd_C"/>
</dbReference>
<dbReference type="CDD" id="cd05936">
    <property type="entry name" value="FC-FACS_FadD_like"/>
    <property type="match status" value="1"/>
</dbReference>
<dbReference type="PANTHER" id="PTHR43767:SF1">
    <property type="entry name" value="NONRIBOSOMAL PEPTIDE SYNTHASE PES1 (EUROFUNG)-RELATED"/>
    <property type="match status" value="1"/>
</dbReference>
<dbReference type="GO" id="GO:0016878">
    <property type="term" value="F:acid-thiol ligase activity"/>
    <property type="evidence" value="ECO:0007669"/>
    <property type="project" value="UniProtKB-ARBA"/>
</dbReference>
<name>A0A7D5KF08_9EURY</name>
<dbReference type="PANTHER" id="PTHR43767">
    <property type="entry name" value="LONG-CHAIN-FATTY-ACID--COA LIGASE"/>
    <property type="match status" value="1"/>
</dbReference>
<evidence type="ECO:0000256" key="2">
    <source>
        <dbReference type="ARBA" id="ARBA00022598"/>
    </source>
</evidence>
<dbReference type="InterPro" id="IPR050237">
    <property type="entry name" value="ATP-dep_AMP-bd_enzyme"/>
</dbReference>
<dbReference type="FunFam" id="3.30.300.30:FF:000008">
    <property type="entry name" value="2,3-dihydroxybenzoate-AMP ligase"/>
    <property type="match status" value="1"/>
</dbReference>
<dbReference type="Proteomes" id="UP000509241">
    <property type="component" value="Chromosome"/>
</dbReference>
<accession>A0A7D5KF08</accession>
<dbReference type="Pfam" id="PF13193">
    <property type="entry name" value="AMP-binding_C"/>
    <property type="match status" value="1"/>
</dbReference>
<comment type="similarity">
    <text evidence="1">Belongs to the ATP-dependent AMP-binding enzyme family.</text>
</comment>
<dbReference type="InterPro" id="IPR042099">
    <property type="entry name" value="ANL_N_sf"/>
</dbReference>
<feature type="domain" description="AMP-dependent synthetase/ligase" evidence="3">
    <location>
        <begin position="10"/>
        <end position="380"/>
    </location>
</feature>
<dbReference type="OrthoDB" id="193284at2157"/>
<keyword evidence="6" id="KW-1185">Reference proteome</keyword>
<dbReference type="AlphaFoldDB" id="A0A7D5KF08"/>
<dbReference type="Pfam" id="PF00501">
    <property type="entry name" value="AMP-binding"/>
    <property type="match status" value="1"/>
</dbReference>
<dbReference type="InterPro" id="IPR045851">
    <property type="entry name" value="AMP-bd_C_sf"/>
</dbReference>
<dbReference type="SUPFAM" id="SSF56801">
    <property type="entry name" value="Acetyl-CoA synthetase-like"/>
    <property type="match status" value="1"/>
</dbReference>
<dbReference type="Gene3D" id="3.30.300.30">
    <property type="match status" value="1"/>
</dbReference>
<reference evidence="5 6" key="1">
    <citation type="submission" date="2020-07" db="EMBL/GenBank/DDBJ databases">
        <authorList>
            <person name="Cui H."/>
        </authorList>
    </citation>
    <scope>NUCLEOTIDE SEQUENCE [LARGE SCALE GENOMIC DNA]</scope>
    <source>
        <strain evidence="5 6">YPL8</strain>
    </source>
</reference>
<organism evidence="5 6">
    <name type="scientific">Natrinema halophilum</name>
    <dbReference type="NCBI Taxonomy" id="1699371"/>
    <lineage>
        <taxon>Archaea</taxon>
        <taxon>Methanobacteriati</taxon>
        <taxon>Methanobacteriota</taxon>
        <taxon>Stenosarchaea group</taxon>
        <taxon>Halobacteria</taxon>
        <taxon>Halobacteriales</taxon>
        <taxon>Natrialbaceae</taxon>
        <taxon>Natrinema</taxon>
    </lineage>
</organism>
<gene>
    <name evidence="5" type="ORF">HYG82_17425</name>
</gene>
<keyword evidence="2 5" id="KW-0436">Ligase</keyword>
<evidence type="ECO:0000259" key="3">
    <source>
        <dbReference type="Pfam" id="PF00501"/>
    </source>
</evidence>
<proteinExistence type="inferred from homology"/>
<dbReference type="GeneID" id="56035110"/>
<dbReference type="KEGG" id="haly:HYG82_17425"/>
<dbReference type="Gene3D" id="3.40.50.12780">
    <property type="entry name" value="N-terminal domain of ligase-like"/>
    <property type="match status" value="1"/>
</dbReference>
<sequence length="522" mass="57313">MANLVTNVADAVEEYGDNTAIGFKGSEISYEEFWGQTGAFAAALEERGLGEGDRVALYLPNLPQFVIAFHGTLRAGGVVVPMNPQYKSREISHLLADSEAEVVVALSDLIPFVTEVRDDTNVEHVVSVGGDAEGATAFEAFLEPADPGIEDRADDDVAVQPYTSGTTGQPKGVQLTHENLGSNANSASKLIPDGIRSDDKTLGVLPLFHIYGMTVVMNASLFHGAAYYPMPSWEVQDAVSLIEDEQLTIMHGVPAMYNDVINQPNAEEFDMSSLRLCGVGGSGIPVEVLRQFEELYEPKIYEGYGLTETSPITHFNSPIEGRRVGSVGKTVPGVDSKVVDEDFEEVPPVEKGPIDEENADLREITGEIVVAGPNVMKGYYGLPEANEEAFTEAGGRRWFHTGDIGYQDEDGFFYVVDREKHMIVTGGYNVYPREVEELLFEHEDVADAAVAGIPDERRGETVKAYIVRTPDGDVTEEEIKEYCLTNLAEYKHPREVEFVEELPRTTTGKVQKFKLREREGDN</sequence>
<evidence type="ECO:0000259" key="4">
    <source>
        <dbReference type="Pfam" id="PF13193"/>
    </source>
</evidence>
<evidence type="ECO:0000313" key="6">
    <source>
        <dbReference type="Proteomes" id="UP000509241"/>
    </source>
</evidence>
<dbReference type="InterPro" id="IPR000873">
    <property type="entry name" value="AMP-dep_synth/lig_dom"/>
</dbReference>
<dbReference type="EMBL" id="CP058601">
    <property type="protein sequence ID" value="QLG50501.1"/>
    <property type="molecule type" value="Genomic_DNA"/>
</dbReference>